<dbReference type="InterPro" id="IPR011993">
    <property type="entry name" value="PH-like_dom_sf"/>
</dbReference>
<evidence type="ECO:0000259" key="2">
    <source>
        <dbReference type="PROSITE" id="PS50878"/>
    </source>
</evidence>
<dbReference type="PANTHER" id="PTHR33116">
    <property type="entry name" value="REVERSE TRANSCRIPTASE ZINC-BINDING DOMAIN-CONTAINING PROTEIN-RELATED-RELATED"/>
    <property type="match status" value="1"/>
</dbReference>
<feature type="compositionally biased region" description="Pro residues" evidence="1">
    <location>
        <begin position="1912"/>
        <end position="1923"/>
    </location>
</feature>
<organism evidence="3 4">
    <name type="scientific">Deinandra increscens subsp. villosa</name>
    <dbReference type="NCBI Taxonomy" id="3103831"/>
    <lineage>
        <taxon>Eukaryota</taxon>
        <taxon>Viridiplantae</taxon>
        <taxon>Streptophyta</taxon>
        <taxon>Embryophyta</taxon>
        <taxon>Tracheophyta</taxon>
        <taxon>Spermatophyta</taxon>
        <taxon>Magnoliopsida</taxon>
        <taxon>eudicotyledons</taxon>
        <taxon>Gunneridae</taxon>
        <taxon>Pentapetalae</taxon>
        <taxon>asterids</taxon>
        <taxon>campanulids</taxon>
        <taxon>Asterales</taxon>
        <taxon>Asteraceae</taxon>
        <taxon>Asteroideae</taxon>
        <taxon>Heliantheae alliance</taxon>
        <taxon>Madieae</taxon>
        <taxon>Madiinae</taxon>
        <taxon>Deinandra</taxon>
    </lineage>
</organism>
<dbReference type="InterPro" id="IPR000477">
    <property type="entry name" value="RT_dom"/>
</dbReference>
<dbReference type="InterPro" id="IPR012466">
    <property type="entry name" value="NECAP_PHear"/>
</dbReference>
<feature type="compositionally biased region" description="Polar residues" evidence="1">
    <location>
        <begin position="519"/>
        <end position="535"/>
    </location>
</feature>
<dbReference type="Pfam" id="PF13966">
    <property type="entry name" value="zf-RVT"/>
    <property type="match status" value="1"/>
</dbReference>
<dbReference type="SUPFAM" id="SSF56672">
    <property type="entry name" value="DNA/RNA polymerases"/>
    <property type="match status" value="1"/>
</dbReference>
<dbReference type="InterPro" id="IPR005135">
    <property type="entry name" value="Endo/exonuclease/phosphatase"/>
</dbReference>
<dbReference type="Gene3D" id="3.60.10.10">
    <property type="entry name" value="Endonuclease/exonuclease/phosphatase"/>
    <property type="match status" value="1"/>
</dbReference>
<feature type="region of interest" description="Disordered" evidence="1">
    <location>
        <begin position="1908"/>
        <end position="1970"/>
    </location>
</feature>
<dbReference type="Pfam" id="PF07933">
    <property type="entry name" value="DUF1681"/>
    <property type="match status" value="1"/>
</dbReference>
<accession>A0AAP0DII2</accession>
<sequence length="1970" mass="222291">MWDAYIPPQKDCRGNTYGFIRFKGVKNDEAMIERLSKIKIENTSITVVKAKPKTTTPSVEAPKPRQHPQPNFILLQRPPIPPLQPFPATSFPPLQPHPATLLQPIPRHYKQSNPAPSEFQWIPKTAPKIYHSSQSNPAPSSPRLKEVRIPSTPPLVPERYRKRTLIGEAKNIHVLCNATTILTMEGHHDVEVRYVGGLHLLLVFNMSIRAKQFLESNKTSWNIIFSDLTFWEAQIIPNKRIAEIHIRGVPFNLRDSDTFNAIGSSFGHLLHSEDYNLDSFDVTSGKCYIITESFDRVDEKVKLLWDTHCYDIWVSEGTTQWVPPVPDIDSSSRQSSGDDFDIPSLHGIYNEELEEGEIPEIPEIAKNFMEISGSDDATVAGIDEETPVMATEDEKIWENFVASSNTGKPPNIPDTSLENYTIIISPPPSPLPGPPPTHPFPKTGSSSVVLESDPPTPDPSLNPDHENTSPSISANLPGPTSPPQGRPNVTDPPFIPNYPNDKTHADDLVPNIQPDCPAKTSQNNSQKIHSSNPHRSLSHRKPISCLPLRLSNNLKRQPSLQTYKRRRVRKPKPLNGQGLHPSPPHTLRSLHQDSLSESQAALASQLEAKKTIEVGTEVGFQMDGHEDLVQNAVAGDWIRRIKRENKVSFIAIQETQIKLQSNLKPDLFWGRSACDFEVSEAYGRSGGLLCLWDPGMFSKTSVFRHRNYLQISGTITGSSEIIHVTNIYGPHDISSKAALWNDLETVIDPSVPHLIIGDFNEVRHREDRLNSVFCQSDANRFNSFIRRSGLKEFNLGGRKYTFMSKTGDKFSRIDRAIATPAFLRLWSGASLVALPRELSDHCPLLLRSNSPDFGAIPFRYFSSWSKKPGYLEIVNQGLSYQSSEDKPDKALALKLKNVKNRLKTWIKSEKDKEEYELKLNRDLVDGLDLKAESIGLTPAEIQLKCDALKKIKELNLTKNEELKQKARIQWTIDGDENSKYFHGLIRCRTTKNRIHGFRSEGQWISDPPNMKSATHKFFQSKFKEPNSARPSFTSDMFKTLSDQESSYLTLPFSAVEIKTAVWDCGSDKAPGPDGFNFHFFKLHWNALQEDLTKILNDFYHSGCISHGCNPSFITLIPKSKNPMELTDFRPICLVGSIYKVISKILANRLKTVLGSVVSEVQSAYIKGRFILDGPLMLNESVAWLKKSKHKSMIFKVDFAKAFDCLNWDFLDSVLQQMNFPPRWRTWIRACLSSARSSVLVNGSPTLEFQVERGVRQGDPLSPFLFILAMEALHLAIQRAVSNDLFKDIKLPGNSVSISHLFYADDAIFLGEWSRSNVDTLARILRCFHLASGLSCNFEKCRLFGIGVDSDSVTRMAAILNCKVGVFPFTYLGVPIAANMNLRKSWLPIIHKFEARLSLWKANVLSLGGKLTLLKAVLGSLPLYYLSLFKAPGCVLSELESIRRKFFWGDTQSAKKICWVAWDRILAPINKGGLGVGSLKNANLALLSKWLWRLNADPSSLWAKTITAIHASRRRPNPLPAKKTIPGTWKNIPVIHETLLEHNIDIVNMPNGAEFETKEIRLEIEAATSTDFTYKHSWLSWIPKKVDLFAWRAALNRIPSKSELVKRGVQMPFPSCPWCFANEETPAHICLSCPMASDIWRQIKQWCAFDFSIDGTIIDLLQLQSAPPSHSKSHKILRLIAVCSLWHIWIARNNKIFQNQNTHAKSVVDEIKSSSFLWLRHRGKIENLDWIKWSSNVSCFLADEWDINKWAWEGILKVVSKGEECIIRLEDKTTGELYARAFLRDGEPHPVEPVIDSSRYFVLRVEENIGGRLRHAFIGIGFRERPEAYDFQAALHDHMKYLNKKKTAEEMEQQFQQTSSVDYSLKDGETLVLQLKSSPRSKSIRSKFFEMGLNSPPDPKDKGKKEVIAITSIPPPPPPSPLSPPVNALKTPLESPSKLALDETPKDKQSNVEKQSAQDLPDDDFGDFQVA</sequence>
<dbReference type="EMBL" id="JBCNJP010000007">
    <property type="protein sequence ID" value="KAK9075559.1"/>
    <property type="molecule type" value="Genomic_DNA"/>
</dbReference>
<evidence type="ECO:0000256" key="1">
    <source>
        <dbReference type="SAM" id="MobiDB-lite"/>
    </source>
</evidence>
<evidence type="ECO:0000313" key="4">
    <source>
        <dbReference type="Proteomes" id="UP001408789"/>
    </source>
</evidence>
<feature type="domain" description="Reverse transcriptase" evidence="2">
    <location>
        <begin position="1097"/>
        <end position="1375"/>
    </location>
</feature>
<gene>
    <name evidence="3" type="ORF">SSX86_003884</name>
</gene>
<dbReference type="SUPFAM" id="SSF56219">
    <property type="entry name" value="DNase I-like"/>
    <property type="match status" value="1"/>
</dbReference>
<feature type="compositionally biased region" description="Basic residues" evidence="1">
    <location>
        <begin position="563"/>
        <end position="572"/>
    </location>
</feature>
<evidence type="ECO:0000313" key="3">
    <source>
        <dbReference type="EMBL" id="KAK9075559.1"/>
    </source>
</evidence>
<proteinExistence type="predicted"/>
<dbReference type="InterPro" id="IPR043502">
    <property type="entry name" value="DNA/RNA_pol_sf"/>
</dbReference>
<feature type="compositionally biased region" description="Polar residues" evidence="1">
    <location>
        <begin position="401"/>
        <end position="419"/>
    </location>
</feature>
<feature type="region of interest" description="Disordered" evidence="1">
    <location>
        <begin position="130"/>
        <end position="153"/>
    </location>
</feature>
<reference evidence="3 4" key="1">
    <citation type="submission" date="2024-04" db="EMBL/GenBank/DDBJ databases">
        <title>The reference genome of an endangered Asteraceae, Deinandra increscens subsp. villosa, native to the Central Coast of California.</title>
        <authorList>
            <person name="Guilliams M."/>
            <person name="Hasenstab-Lehman K."/>
            <person name="Meyer R."/>
            <person name="Mcevoy S."/>
        </authorList>
    </citation>
    <scope>NUCLEOTIDE SEQUENCE [LARGE SCALE GENOMIC DNA]</scope>
    <source>
        <tissue evidence="3">Leaf</tissue>
    </source>
</reference>
<dbReference type="Gene3D" id="2.30.29.30">
    <property type="entry name" value="Pleckstrin-homology domain (PH domain)/Phosphotyrosine-binding domain (PTB)"/>
    <property type="match status" value="1"/>
</dbReference>
<dbReference type="CDD" id="cd13228">
    <property type="entry name" value="PHear_NECAP"/>
    <property type="match status" value="1"/>
</dbReference>
<dbReference type="Proteomes" id="UP001408789">
    <property type="component" value="Unassembled WGS sequence"/>
</dbReference>
<dbReference type="FunFam" id="2.30.29.30:FF:000150">
    <property type="entry name" value="Adaptin ear-binding coat-associated protein"/>
    <property type="match status" value="1"/>
</dbReference>
<feature type="compositionally biased region" description="Acidic residues" evidence="1">
    <location>
        <begin position="1959"/>
        <end position="1970"/>
    </location>
</feature>
<feature type="compositionally biased region" description="Basic and acidic residues" evidence="1">
    <location>
        <begin position="1939"/>
        <end position="1950"/>
    </location>
</feature>
<dbReference type="Pfam" id="PF00078">
    <property type="entry name" value="RVT_1"/>
    <property type="match status" value="1"/>
</dbReference>
<name>A0AAP0DII2_9ASTR</name>
<feature type="compositionally biased region" description="Pro residues" evidence="1">
    <location>
        <begin position="425"/>
        <end position="439"/>
    </location>
</feature>
<feature type="region of interest" description="Disordered" evidence="1">
    <location>
        <begin position="401"/>
        <end position="602"/>
    </location>
</feature>
<keyword evidence="4" id="KW-1185">Reference proteome</keyword>
<protein>
    <recommendedName>
        <fullName evidence="2">Reverse transcriptase domain-containing protein</fullName>
    </recommendedName>
</protein>
<dbReference type="Pfam" id="PF03372">
    <property type="entry name" value="Exo_endo_phos"/>
    <property type="match status" value="1"/>
</dbReference>
<feature type="compositionally biased region" description="Polar residues" evidence="1">
    <location>
        <begin position="550"/>
        <end position="562"/>
    </location>
</feature>
<dbReference type="InterPro" id="IPR026960">
    <property type="entry name" value="RVT-Znf"/>
</dbReference>
<dbReference type="GO" id="GO:0003824">
    <property type="term" value="F:catalytic activity"/>
    <property type="evidence" value="ECO:0007669"/>
    <property type="project" value="InterPro"/>
</dbReference>
<dbReference type="CDD" id="cd01650">
    <property type="entry name" value="RT_nLTR_like"/>
    <property type="match status" value="1"/>
</dbReference>
<dbReference type="GO" id="GO:0006897">
    <property type="term" value="P:endocytosis"/>
    <property type="evidence" value="ECO:0007669"/>
    <property type="project" value="InterPro"/>
</dbReference>
<dbReference type="PANTHER" id="PTHR33116:SF79">
    <property type="entry name" value="REVERSE TRANSCRIPTASE DOMAIN, ZINC FINGER, CCHC-TYPE-RELATED"/>
    <property type="match status" value="1"/>
</dbReference>
<dbReference type="PROSITE" id="PS50878">
    <property type="entry name" value="RT_POL"/>
    <property type="match status" value="1"/>
</dbReference>
<dbReference type="GO" id="GO:0016020">
    <property type="term" value="C:membrane"/>
    <property type="evidence" value="ECO:0007669"/>
    <property type="project" value="InterPro"/>
</dbReference>
<dbReference type="SUPFAM" id="SSF50729">
    <property type="entry name" value="PH domain-like"/>
    <property type="match status" value="1"/>
</dbReference>
<comment type="caution">
    <text evidence="3">The sequence shown here is derived from an EMBL/GenBank/DDBJ whole genome shotgun (WGS) entry which is preliminary data.</text>
</comment>
<dbReference type="InterPro" id="IPR036691">
    <property type="entry name" value="Endo/exonu/phosph_ase_sf"/>
</dbReference>